<feature type="region of interest" description="Disordered" evidence="1">
    <location>
        <begin position="64"/>
        <end position="98"/>
    </location>
</feature>
<dbReference type="Proteomes" id="UP001281761">
    <property type="component" value="Unassembled WGS sequence"/>
</dbReference>
<proteinExistence type="predicted"/>
<comment type="caution">
    <text evidence="2">The sequence shown here is derived from an EMBL/GenBank/DDBJ whole genome shotgun (WGS) entry which is preliminary data.</text>
</comment>
<evidence type="ECO:0000313" key="3">
    <source>
        <dbReference type="Proteomes" id="UP001281761"/>
    </source>
</evidence>
<evidence type="ECO:0000313" key="2">
    <source>
        <dbReference type="EMBL" id="KAK2953339.1"/>
    </source>
</evidence>
<sequence>MPCFKPALLRLQSKFQNIAQHLLSSNQLSPTPNMISSSEPSLDWSTTAPSLAIQSSFSLNTAHLSDPTTNLSELDEDSERSEVSLSNQPSSNSSFPSLPSKQETLQILTVLHSLISAPLSQTSVQDPPLQVNLRDEPDFSPIAHEPIDVNETFSPHIFDEEDETTLAHSILRCNRLCQLVPPKQCITNIEQFMEGLAGLLESRIWKLQSAAYSLLVHLISNLECGEIHRKLLFSLRHAFRDSSTASQAILVSVTIAVSKHMIKSSESLDNYLLDFDWEGLIHHKSMETLHACVFLLILDFRHLWKISPKLAESIFVEFDTHQHALTRIAEIETKKTHPMDLPTHKPLLEYCLIMSFFFGKTLPDPIIQFIWNNADSSVSLFFVGFHPSFLLNHTSSNCNRHSQPVLLMELLCERLIRSSLHLIFDNTNIPQLDESPLFLTTSLFGLHPLFFRGLLPPHRDIHFLHSEYVVLHIVRSPWFSQLSDEDLLFIVSPPPLAVHFFTQPVCIIHSINALESNLRLFLNYILPSCAPFGECRSLAMIFREFSTVRNPNTRLTQDDRDVRQIVLDLHWLSIPSSFDSPLLAIALSTTGIHSEIPESELMEQLPLRMIICNISRWARMLKSADFRKLFVSLSDTRDSLFQALCDHLPAGVSVALEFLTRFVRESSDGVRMELVWRGVLDAVVVSVSSSSFLEDFENGVTLIGTLLRTMRRVEQTTRTREFDFSSFF</sequence>
<protein>
    <submittedName>
        <fullName evidence="2">Uncharacterized protein</fullName>
    </submittedName>
</protein>
<accession>A0ABQ9XP80</accession>
<name>A0ABQ9XP80_9EUKA</name>
<reference evidence="2 3" key="1">
    <citation type="journal article" date="2022" name="bioRxiv">
        <title>Genomics of Preaxostyla Flagellates Illuminates Evolutionary Transitions and the Path Towards Mitochondrial Loss.</title>
        <authorList>
            <person name="Novak L.V.F."/>
            <person name="Treitli S.C."/>
            <person name="Pyrih J."/>
            <person name="Halakuc P."/>
            <person name="Pipaliya S.V."/>
            <person name="Vacek V."/>
            <person name="Brzon O."/>
            <person name="Soukal P."/>
            <person name="Eme L."/>
            <person name="Dacks J.B."/>
            <person name="Karnkowska A."/>
            <person name="Elias M."/>
            <person name="Hampl V."/>
        </authorList>
    </citation>
    <scope>NUCLEOTIDE SEQUENCE [LARGE SCALE GENOMIC DNA]</scope>
    <source>
        <strain evidence="2">NAU3</strain>
        <tissue evidence="2">Gut</tissue>
    </source>
</reference>
<feature type="compositionally biased region" description="Low complexity" evidence="1">
    <location>
        <begin position="83"/>
        <end position="98"/>
    </location>
</feature>
<gene>
    <name evidence="2" type="ORF">BLNAU_11802</name>
</gene>
<dbReference type="EMBL" id="JARBJD010000093">
    <property type="protein sequence ID" value="KAK2953339.1"/>
    <property type="molecule type" value="Genomic_DNA"/>
</dbReference>
<keyword evidence="3" id="KW-1185">Reference proteome</keyword>
<organism evidence="2 3">
    <name type="scientific">Blattamonas nauphoetae</name>
    <dbReference type="NCBI Taxonomy" id="2049346"/>
    <lineage>
        <taxon>Eukaryota</taxon>
        <taxon>Metamonada</taxon>
        <taxon>Preaxostyla</taxon>
        <taxon>Oxymonadida</taxon>
        <taxon>Blattamonas</taxon>
    </lineage>
</organism>
<evidence type="ECO:0000256" key="1">
    <source>
        <dbReference type="SAM" id="MobiDB-lite"/>
    </source>
</evidence>